<accession>A0AB34KB84</accession>
<organism evidence="1 2">
    <name type="scientific">Prymnesium parvum</name>
    <name type="common">Toxic golden alga</name>
    <dbReference type="NCBI Taxonomy" id="97485"/>
    <lineage>
        <taxon>Eukaryota</taxon>
        <taxon>Haptista</taxon>
        <taxon>Haptophyta</taxon>
        <taxon>Prymnesiophyceae</taxon>
        <taxon>Prymnesiales</taxon>
        <taxon>Prymnesiaceae</taxon>
        <taxon>Prymnesium</taxon>
    </lineage>
</organism>
<sequence>MGKQKSGGMRDVLRQKLAAHYDSSSNTFQNSFVVGGVSGLCDRAFAVAAGVSEATFVRARADVTLVRPTHAGRLKVHARAVGADRAALDAWVRAQRNSMEGDKITGKKWYTEKTTEKQLWDRYVKSCDRVQQPTKGSSRLLFAIWKQHSEIVEVKPTGHAICDTCSDIHTERLALEGLHDAYSKQRMVELGKEADAHNNFHSKERAHYDDAVHVATHHPEKKTCITIDAPTQHQFDLPSQARWKRDTSKKLDGTHRWQSKVEGVLDAGVGMMVFIARTALGGGGNLTATVLMLSLMHHVKLGRELGDSLHLQARRLH</sequence>
<evidence type="ECO:0000313" key="2">
    <source>
        <dbReference type="Proteomes" id="UP001515480"/>
    </source>
</evidence>
<reference evidence="1 2" key="1">
    <citation type="journal article" date="2024" name="Science">
        <title>Giant polyketide synthase enzymes in the biosynthesis of giant marine polyether toxins.</title>
        <authorList>
            <person name="Fallon T.R."/>
            <person name="Shende V.V."/>
            <person name="Wierzbicki I.H."/>
            <person name="Pendleton A.L."/>
            <person name="Watervoot N.F."/>
            <person name="Auber R.P."/>
            <person name="Gonzalez D.J."/>
            <person name="Wisecaver J.H."/>
            <person name="Moore B.S."/>
        </authorList>
    </citation>
    <scope>NUCLEOTIDE SEQUENCE [LARGE SCALE GENOMIC DNA]</scope>
    <source>
        <strain evidence="1 2">12B1</strain>
    </source>
</reference>
<keyword evidence="2" id="KW-1185">Reference proteome</keyword>
<gene>
    <name evidence="1" type="ORF">AB1Y20_001290</name>
</gene>
<proteinExistence type="predicted"/>
<dbReference type="AlphaFoldDB" id="A0AB34KB84"/>
<name>A0AB34KB84_PRYPA</name>
<dbReference type="EMBL" id="JBGBPQ010000001">
    <property type="protein sequence ID" value="KAL1530383.1"/>
    <property type="molecule type" value="Genomic_DNA"/>
</dbReference>
<protein>
    <submittedName>
        <fullName evidence="1">Uncharacterized protein</fullName>
    </submittedName>
</protein>
<evidence type="ECO:0000313" key="1">
    <source>
        <dbReference type="EMBL" id="KAL1530383.1"/>
    </source>
</evidence>
<comment type="caution">
    <text evidence="1">The sequence shown here is derived from an EMBL/GenBank/DDBJ whole genome shotgun (WGS) entry which is preliminary data.</text>
</comment>
<dbReference type="Proteomes" id="UP001515480">
    <property type="component" value="Unassembled WGS sequence"/>
</dbReference>